<evidence type="ECO:0000256" key="1">
    <source>
        <dbReference type="SAM" id="Phobius"/>
    </source>
</evidence>
<sequence length="203" mass="23686">MCGVMYLNFIGISLLSRIMSQYIKYPENKIEMEDFIQSFMYVLFLTVIKRVFRIDRNTNYLFFLYYSGMLLFLIFAKSDSPTIFLPSFYYGSPEKLIFKSESYFRGDSFLFARPPSLTSTFREMNPPNTMKQVTPPNIMRQATLPTTMKQVLLPTTTKQVTIPNTIRQVNSVKFPTMLSTISEEEITIEVDQDNEVTEIEEIV</sequence>
<reference evidence="2 3" key="1">
    <citation type="submission" date="2018-06" db="EMBL/GenBank/DDBJ databases">
        <title>Comparative genomics reveals the genomic features of Rhizophagus irregularis, R. cerebriforme, R. diaphanum and Gigaspora rosea, and their symbiotic lifestyle signature.</title>
        <authorList>
            <person name="Morin E."/>
            <person name="San Clemente H."/>
            <person name="Chen E.C.H."/>
            <person name="De La Providencia I."/>
            <person name="Hainaut M."/>
            <person name="Kuo A."/>
            <person name="Kohler A."/>
            <person name="Murat C."/>
            <person name="Tang N."/>
            <person name="Roy S."/>
            <person name="Loubradou J."/>
            <person name="Henrissat B."/>
            <person name="Grigoriev I.V."/>
            <person name="Corradi N."/>
            <person name="Roux C."/>
            <person name="Martin F.M."/>
        </authorList>
    </citation>
    <scope>NUCLEOTIDE SEQUENCE [LARGE SCALE GENOMIC DNA]</scope>
    <source>
        <strain evidence="2 3">DAOM 227022</strain>
    </source>
</reference>
<evidence type="ECO:0000313" key="2">
    <source>
        <dbReference type="EMBL" id="RIA82770.1"/>
    </source>
</evidence>
<accession>A0A397S8X6</accession>
<feature type="transmembrane region" description="Helical" evidence="1">
    <location>
        <begin position="58"/>
        <end position="76"/>
    </location>
</feature>
<comment type="caution">
    <text evidence="2">The sequence shown here is derived from an EMBL/GenBank/DDBJ whole genome shotgun (WGS) entry which is preliminary data.</text>
</comment>
<keyword evidence="1" id="KW-0472">Membrane</keyword>
<dbReference type="Proteomes" id="UP000265703">
    <property type="component" value="Unassembled WGS sequence"/>
</dbReference>
<gene>
    <name evidence="2" type="ORF">C1645_492282</name>
</gene>
<dbReference type="AlphaFoldDB" id="A0A397S8X6"/>
<keyword evidence="3" id="KW-1185">Reference proteome</keyword>
<protein>
    <submittedName>
        <fullName evidence="2">Uncharacterized protein</fullName>
    </submittedName>
</protein>
<dbReference type="OrthoDB" id="2374668at2759"/>
<evidence type="ECO:0000313" key="3">
    <source>
        <dbReference type="Proteomes" id="UP000265703"/>
    </source>
</evidence>
<keyword evidence="1" id="KW-0812">Transmembrane</keyword>
<feature type="transmembrane region" description="Helical" evidence="1">
    <location>
        <begin position="35"/>
        <end position="52"/>
    </location>
</feature>
<dbReference type="EMBL" id="QKYT01000632">
    <property type="protein sequence ID" value="RIA82770.1"/>
    <property type="molecule type" value="Genomic_DNA"/>
</dbReference>
<organism evidence="2 3">
    <name type="scientific">Glomus cerebriforme</name>
    <dbReference type="NCBI Taxonomy" id="658196"/>
    <lineage>
        <taxon>Eukaryota</taxon>
        <taxon>Fungi</taxon>
        <taxon>Fungi incertae sedis</taxon>
        <taxon>Mucoromycota</taxon>
        <taxon>Glomeromycotina</taxon>
        <taxon>Glomeromycetes</taxon>
        <taxon>Glomerales</taxon>
        <taxon>Glomeraceae</taxon>
        <taxon>Glomus</taxon>
    </lineage>
</organism>
<keyword evidence="1" id="KW-1133">Transmembrane helix</keyword>
<name>A0A397S8X6_9GLOM</name>
<proteinExistence type="predicted"/>